<comment type="caution">
    <text evidence="2">The sequence shown here is derived from an EMBL/GenBank/DDBJ whole genome shotgun (WGS) entry which is preliminary data.</text>
</comment>
<name>A0ABV1BXS0_9FIRM</name>
<dbReference type="Gene3D" id="3.30.565.10">
    <property type="entry name" value="Histidine kinase-like ATPase, C-terminal domain"/>
    <property type="match status" value="1"/>
</dbReference>
<sequence length="165" mass="18691">MKDKIQQAKDYLHQISDDIINAQNIYNTGNEAFDGILNFYAEKYMNKSLELAVSVAIPENLEINIYDVNIILGNLLDNALENALDNSKVSMDIKYTAGMIHISMSNLYDGSINKIDGHIISKKDDKDNHGYGLDSIKRIVDKYDGSMIKSYENGQFEVDIIIYLE</sequence>
<evidence type="ECO:0000259" key="1">
    <source>
        <dbReference type="Pfam" id="PF14501"/>
    </source>
</evidence>
<keyword evidence="2" id="KW-0067">ATP-binding</keyword>
<dbReference type="GO" id="GO:0005524">
    <property type="term" value="F:ATP binding"/>
    <property type="evidence" value="ECO:0007669"/>
    <property type="project" value="UniProtKB-KW"/>
</dbReference>
<dbReference type="EMBL" id="JBBMER010000004">
    <property type="protein sequence ID" value="MEQ2379763.1"/>
    <property type="molecule type" value="Genomic_DNA"/>
</dbReference>
<proteinExistence type="predicted"/>
<protein>
    <submittedName>
        <fullName evidence="2">ATP-binding protein</fullName>
    </submittedName>
</protein>
<dbReference type="InterPro" id="IPR032834">
    <property type="entry name" value="NatK-like_C"/>
</dbReference>
<feature type="domain" description="Sensor histidine kinase NatK-like C-terminal" evidence="1">
    <location>
        <begin position="64"/>
        <end position="162"/>
    </location>
</feature>
<organism evidence="2 3">
    <name type="scientific">[Lactobacillus] rogosae</name>
    <dbReference type="NCBI Taxonomy" id="706562"/>
    <lineage>
        <taxon>Bacteria</taxon>
        <taxon>Bacillati</taxon>
        <taxon>Bacillota</taxon>
        <taxon>Clostridia</taxon>
        <taxon>Lachnospirales</taxon>
        <taxon>Lachnospiraceae</taxon>
        <taxon>Lachnospira</taxon>
    </lineage>
</organism>
<accession>A0ABV1BXS0</accession>
<evidence type="ECO:0000313" key="2">
    <source>
        <dbReference type="EMBL" id="MEQ2379763.1"/>
    </source>
</evidence>
<dbReference type="RefSeq" id="WP_055307014.1">
    <property type="nucleotide sequence ID" value="NZ_DAWCMB010000015.1"/>
</dbReference>
<dbReference type="Proteomes" id="UP001442364">
    <property type="component" value="Unassembled WGS sequence"/>
</dbReference>
<reference evidence="2 3" key="1">
    <citation type="submission" date="2024-03" db="EMBL/GenBank/DDBJ databases">
        <title>Human intestinal bacterial collection.</title>
        <authorList>
            <person name="Pauvert C."/>
            <person name="Hitch T.C.A."/>
            <person name="Clavel T."/>
        </authorList>
    </citation>
    <scope>NUCLEOTIDE SEQUENCE [LARGE SCALE GENOMIC DNA]</scope>
    <source>
        <strain evidence="2 3">CLA-AA-H255</strain>
    </source>
</reference>
<dbReference type="Pfam" id="PF14501">
    <property type="entry name" value="HATPase_c_5"/>
    <property type="match status" value="1"/>
</dbReference>
<keyword evidence="3" id="KW-1185">Reference proteome</keyword>
<dbReference type="SUPFAM" id="SSF55874">
    <property type="entry name" value="ATPase domain of HSP90 chaperone/DNA topoisomerase II/histidine kinase"/>
    <property type="match status" value="1"/>
</dbReference>
<evidence type="ECO:0000313" key="3">
    <source>
        <dbReference type="Proteomes" id="UP001442364"/>
    </source>
</evidence>
<gene>
    <name evidence="2" type="ORF">WMO14_07705</name>
</gene>
<dbReference type="CDD" id="cd16935">
    <property type="entry name" value="HATPase_AgrC-ComD-like"/>
    <property type="match status" value="1"/>
</dbReference>
<keyword evidence="2" id="KW-0547">Nucleotide-binding</keyword>
<dbReference type="InterPro" id="IPR036890">
    <property type="entry name" value="HATPase_C_sf"/>
</dbReference>